<organism evidence="1 2">
    <name type="scientific">Aegilops tauschii subsp. strangulata</name>
    <name type="common">Goatgrass</name>
    <dbReference type="NCBI Taxonomy" id="200361"/>
    <lineage>
        <taxon>Eukaryota</taxon>
        <taxon>Viridiplantae</taxon>
        <taxon>Streptophyta</taxon>
        <taxon>Embryophyta</taxon>
        <taxon>Tracheophyta</taxon>
        <taxon>Spermatophyta</taxon>
        <taxon>Magnoliopsida</taxon>
        <taxon>Liliopsida</taxon>
        <taxon>Poales</taxon>
        <taxon>Poaceae</taxon>
        <taxon>BOP clade</taxon>
        <taxon>Pooideae</taxon>
        <taxon>Triticodae</taxon>
        <taxon>Triticeae</taxon>
        <taxon>Triticinae</taxon>
        <taxon>Aegilops</taxon>
    </lineage>
</organism>
<sequence length="149" mass="16753">VLLLFYFYQLCVEETELFLNTCLTCGSCFCSFSGNVYVGQSAIFDTLSNIRKKLKGDRPREKIVHVVEKLHCRANGETEIAIRVSGSFITGNQFLIFGEGLQAEGMPSLDEINIDIPSKRVGQFREQFTVLPGTSMGCYYIAKQDLYIV</sequence>
<evidence type="ECO:0000313" key="2">
    <source>
        <dbReference type="Proteomes" id="UP000015105"/>
    </source>
</evidence>
<dbReference type="EnsemblPlants" id="AET5Gv21213700.18">
    <property type="protein sequence ID" value="AET5Gv21213700.18"/>
    <property type="gene ID" value="AET5Gv21213700"/>
</dbReference>
<reference evidence="1" key="3">
    <citation type="journal article" date="2017" name="Nature">
        <title>Genome sequence of the progenitor of the wheat D genome Aegilops tauschii.</title>
        <authorList>
            <person name="Luo M.C."/>
            <person name="Gu Y.Q."/>
            <person name="Puiu D."/>
            <person name="Wang H."/>
            <person name="Twardziok S.O."/>
            <person name="Deal K.R."/>
            <person name="Huo N."/>
            <person name="Zhu T."/>
            <person name="Wang L."/>
            <person name="Wang Y."/>
            <person name="McGuire P.E."/>
            <person name="Liu S."/>
            <person name="Long H."/>
            <person name="Ramasamy R.K."/>
            <person name="Rodriguez J.C."/>
            <person name="Van S.L."/>
            <person name="Yuan L."/>
            <person name="Wang Z."/>
            <person name="Xia Z."/>
            <person name="Xiao L."/>
            <person name="Anderson O.D."/>
            <person name="Ouyang S."/>
            <person name="Liang Y."/>
            <person name="Zimin A.V."/>
            <person name="Pertea G."/>
            <person name="Qi P."/>
            <person name="Bennetzen J.L."/>
            <person name="Dai X."/>
            <person name="Dawson M.W."/>
            <person name="Muller H.G."/>
            <person name="Kugler K."/>
            <person name="Rivarola-Duarte L."/>
            <person name="Spannagl M."/>
            <person name="Mayer K.F.X."/>
            <person name="Lu F.H."/>
            <person name="Bevan M.W."/>
            <person name="Leroy P."/>
            <person name="Li P."/>
            <person name="You F.M."/>
            <person name="Sun Q."/>
            <person name="Liu Z."/>
            <person name="Lyons E."/>
            <person name="Wicker T."/>
            <person name="Salzberg S.L."/>
            <person name="Devos K.M."/>
            <person name="Dvorak J."/>
        </authorList>
    </citation>
    <scope>NUCLEOTIDE SEQUENCE [LARGE SCALE GENOMIC DNA]</scope>
    <source>
        <strain evidence="1">cv. AL8/78</strain>
    </source>
</reference>
<reference evidence="2" key="1">
    <citation type="journal article" date="2014" name="Science">
        <title>Ancient hybridizations among the ancestral genomes of bread wheat.</title>
        <authorList>
            <consortium name="International Wheat Genome Sequencing Consortium,"/>
            <person name="Marcussen T."/>
            <person name="Sandve S.R."/>
            <person name="Heier L."/>
            <person name="Spannagl M."/>
            <person name="Pfeifer M."/>
            <person name="Jakobsen K.S."/>
            <person name="Wulff B.B."/>
            <person name="Steuernagel B."/>
            <person name="Mayer K.F."/>
            <person name="Olsen O.A."/>
        </authorList>
    </citation>
    <scope>NUCLEOTIDE SEQUENCE [LARGE SCALE GENOMIC DNA]</scope>
    <source>
        <strain evidence="2">cv. AL8/78</strain>
    </source>
</reference>
<keyword evidence="2" id="KW-1185">Reference proteome</keyword>
<proteinExistence type="predicted"/>
<reference evidence="1" key="4">
    <citation type="submission" date="2019-03" db="UniProtKB">
        <authorList>
            <consortium name="EnsemblPlants"/>
        </authorList>
    </citation>
    <scope>IDENTIFICATION</scope>
</reference>
<dbReference type="Gramene" id="AET5Gv21213700.18">
    <property type="protein sequence ID" value="AET5Gv21213700.18"/>
    <property type="gene ID" value="AET5Gv21213700"/>
</dbReference>
<protein>
    <submittedName>
        <fullName evidence="1">Uncharacterized protein</fullName>
    </submittedName>
</protein>
<dbReference type="AlphaFoldDB" id="A0A453MJX9"/>
<dbReference type="Proteomes" id="UP000015105">
    <property type="component" value="Chromosome 5D"/>
</dbReference>
<evidence type="ECO:0000313" key="1">
    <source>
        <dbReference type="EnsemblPlants" id="AET5Gv21213700.18"/>
    </source>
</evidence>
<dbReference type="FunFam" id="3.10.450.50:FF:000012">
    <property type="entry name" value="Mitogen-activated protein kinase kinase 3"/>
    <property type="match status" value="1"/>
</dbReference>
<reference evidence="2" key="2">
    <citation type="journal article" date="2017" name="Nat. Plants">
        <title>The Aegilops tauschii genome reveals multiple impacts of transposons.</title>
        <authorList>
            <person name="Zhao G."/>
            <person name="Zou C."/>
            <person name="Li K."/>
            <person name="Wang K."/>
            <person name="Li T."/>
            <person name="Gao L."/>
            <person name="Zhang X."/>
            <person name="Wang H."/>
            <person name="Yang Z."/>
            <person name="Liu X."/>
            <person name="Jiang W."/>
            <person name="Mao L."/>
            <person name="Kong X."/>
            <person name="Jiao Y."/>
            <person name="Jia J."/>
        </authorList>
    </citation>
    <scope>NUCLEOTIDE SEQUENCE [LARGE SCALE GENOMIC DNA]</scope>
    <source>
        <strain evidence="2">cv. AL8/78</strain>
    </source>
</reference>
<name>A0A453MJX9_AEGTS</name>
<reference evidence="1" key="5">
    <citation type="journal article" date="2021" name="G3 (Bethesda)">
        <title>Aegilops tauschii genome assembly Aet v5.0 features greater sequence contiguity and improved annotation.</title>
        <authorList>
            <person name="Wang L."/>
            <person name="Zhu T."/>
            <person name="Rodriguez J.C."/>
            <person name="Deal K.R."/>
            <person name="Dubcovsky J."/>
            <person name="McGuire P.E."/>
            <person name="Lux T."/>
            <person name="Spannagl M."/>
            <person name="Mayer K.F.X."/>
            <person name="Baldrich P."/>
            <person name="Meyers B.C."/>
            <person name="Huo N."/>
            <person name="Gu Y.Q."/>
            <person name="Zhou H."/>
            <person name="Devos K.M."/>
            <person name="Bennetzen J.L."/>
            <person name="Unver T."/>
            <person name="Budak H."/>
            <person name="Gulick P.J."/>
            <person name="Galiba G."/>
            <person name="Kalapos B."/>
            <person name="Nelson D.R."/>
            <person name="Li P."/>
            <person name="You F.M."/>
            <person name="Luo M.C."/>
            <person name="Dvorak J."/>
        </authorList>
    </citation>
    <scope>NUCLEOTIDE SEQUENCE [LARGE SCALE GENOMIC DNA]</scope>
    <source>
        <strain evidence="1">cv. AL8/78</strain>
    </source>
</reference>
<accession>A0A453MJX9</accession>